<dbReference type="PANTHER" id="PTHR45749:SF35">
    <property type="entry name" value="AC-LIKE TRANSPOSASE-RELATED"/>
    <property type="match status" value="1"/>
</dbReference>
<name>A0AA47NDZ4_MERPO</name>
<comment type="caution">
    <text evidence="2">The sequence shown here is derived from an EMBL/GenBank/DDBJ whole genome shotgun (WGS) entry which is preliminary data.</text>
</comment>
<dbReference type="AlphaFoldDB" id="A0AA47NDZ4"/>
<evidence type="ECO:0000313" key="3">
    <source>
        <dbReference type="Proteomes" id="UP001174136"/>
    </source>
</evidence>
<dbReference type="PANTHER" id="PTHR45749">
    <property type="match status" value="1"/>
</dbReference>
<gene>
    <name evidence="2" type="primary">ZMYM1_7</name>
    <name evidence="2" type="ORF">N1851_000434</name>
</gene>
<reference evidence="2" key="1">
    <citation type="journal article" date="2023" name="Front. Mar. Sci.">
        <title>A new Merluccius polli reference genome to investigate the effects of global change in West African waters.</title>
        <authorList>
            <person name="Mateo J.L."/>
            <person name="Blanco-Fernandez C."/>
            <person name="Garcia-Vazquez E."/>
            <person name="Machado-Schiaffino G."/>
        </authorList>
    </citation>
    <scope>NUCLEOTIDE SEQUENCE</scope>
    <source>
        <strain evidence="2">C29</strain>
        <tissue evidence="2">Fin</tissue>
    </source>
</reference>
<protein>
    <submittedName>
        <fullName evidence="2">Zinc finger MYM-type protein 1</fullName>
    </submittedName>
</protein>
<proteinExistence type="predicted"/>
<sequence length="156" mass="18064">MEAEKKRWRDVLKCLFSITLSLATRNLAFRGSSQTEFDSVTERHVAKIKDEASRTHYLGQQTQNEIIEIVSSQTVRTFVAKIQEVKYYAIILACTPDISHKEQMSLVVRIVELVPRPDIKEYFLGYMNVVETTGLNLSNVVLEKLRELRRFQRTGL</sequence>
<keyword evidence="3" id="KW-1185">Reference proteome</keyword>
<dbReference type="EMBL" id="JAOPHQ010000016">
    <property type="protein sequence ID" value="KAK0156287.1"/>
    <property type="molecule type" value="Genomic_DNA"/>
</dbReference>
<evidence type="ECO:0000313" key="2">
    <source>
        <dbReference type="EMBL" id="KAK0156287.1"/>
    </source>
</evidence>
<feature type="chain" id="PRO_5041387091" evidence="1">
    <location>
        <begin position="24"/>
        <end position="156"/>
    </location>
</feature>
<evidence type="ECO:0000256" key="1">
    <source>
        <dbReference type="SAM" id="SignalP"/>
    </source>
</evidence>
<organism evidence="2 3">
    <name type="scientific">Merluccius polli</name>
    <name type="common">Benguela hake</name>
    <name type="synonym">Merluccius cadenati</name>
    <dbReference type="NCBI Taxonomy" id="89951"/>
    <lineage>
        <taxon>Eukaryota</taxon>
        <taxon>Metazoa</taxon>
        <taxon>Chordata</taxon>
        <taxon>Craniata</taxon>
        <taxon>Vertebrata</taxon>
        <taxon>Euteleostomi</taxon>
        <taxon>Actinopterygii</taxon>
        <taxon>Neopterygii</taxon>
        <taxon>Teleostei</taxon>
        <taxon>Neoteleostei</taxon>
        <taxon>Acanthomorphata</taxon>
        <taxon>Zeiogadaria</taxon>
        <taxon>Gadariae</taxon>
        <taxon>Gadiformes</taxon>
        <taxon>Gadoidei</taxon>
        <taxon>Merlucciidae</taxon>
        <taxon>Merluccius</taxon>
    </lineage>
</organism>
<dbReference type="Proteomes" id="UP001174136">
    <property type="component" value="Unassembled WGS sequence"/>
</dbReference>
<accession>A0AA47NDZ4</accession>
<feature type="signal peptide" evidence="1">
    <location>
        <begin position="1"/>
        <end position="23"/>
    </location>
</feature>
<keyword evidence="1" id="KW-0732">Signal</keyword>